<feature type="domain" description="R13L1/DRL21-like LRR repeat region" evidence="1">
    <location>
        <begin position="27"/>
        <end position="154"/>
    </location>
</feature>
<dbReference type="EMBL" id="OU503045">
    <property type="protein sequence ID" value="CAI9769735.1"/>
    <property type="molecule type" value="Genomic_DNA"/>
</dbReference>
<dbReference type="Gene3D" id="3.80.10.10">
    <property type="entry name" value="Ribonuclease Inhibitor"/>
    <property type="match status" value="4"/>
</dbReference>
<accession>A0AAD2E038</accession>
<organism evidence="2 3">
    <name type="scientific">Fraxinus pennsylvanica</name>
    <dbReference type="NCBI Taxonomy" id="56036"/>
    <lineage>
        <taxon>Eukaryota</taxon>
        <taxon>Viridiplantae</taxon>
        <taxon>Streptophyta</taxon>
        <taxon>Embryophyta</taxon>
        <taxon>Tracheophyta</taxon>
        <taxon>Spermatophyta</taxon>
        <taxon>Magnoliopsida</taxon>
        <taxon>eudicotyledons</taxon>
        <taxon>Gunneridae</taxon>
        <taxon>Pentapetalae</taxon>
        <taxon>asterids</taxon>
        <taxon>lamiids</taxon>
        <taxon>Lamiales</taxon>
        <taxon>Oleaceae</taxon>
        <taxon>Oleeae</taxon>
        <taxon>Fraxinus</taxon>
    </lineage>
</organism>
<dbReference type="Pfam" id="PF25019">
    <property type="entry name" value="LRR_R13L1-DRL21"/>
    <property type="match status" value="1"/>
</dbReference>
<dbReference type="AlphaFoldDB" id="A0AAD2E038"/>
<protein>
    <recommendedName>
        <fullName evidence="1">R13L1/DRL21-like LRR repeat region domain-containing protein</fullName>
    </recommendedName>
</protein>
<dbReference type="InterPro" id="IPR056789">
    <property type="entry name" value="LRR_R13L1-DRL21"/>
</dbReference>
<dbReference type="SUPFAM" id="SSF52058">
    <property type="entry name" value="L domain-like"/>
    <property type="match status" value="1"/>
</dbReference>
<dbReference type="PANTHER" id="PTHR47186">
    <property type="entry name" value="LEUCINE-RICH REPEAT-CONTAINING PROTEIN 57"/>
    <property type="match status" value="1"/>
</dbReference>
<keyword evidence="3" id="KW-1185">Reference proteome</keyword>
<dbReference type="InterPro" id="IPR032675">
    <property type="entry name" value="LRR_dom_sf"/>
</dbReference>
<dbReference type="PANTHER" id="PTHR47186:SF3">
    <property type="entry name" value="OS09G0267800 PROTEIN"/>
    <property type="match status" value="1"/>
</dbReference>
<gene>
    <name evidence="2" type="ORF">FPE_LOCUS16555</name>
</gene>
<dbReference type="Proteomes" id="UP000834106">
    <property type="component" value="Chromosome 10"/>
</dbReference>
<name>A0AAD2E038_9LAMI</name>
<reference evidence="2" key="1">
    <citation type="submission" date="2023-05" db="EMBL/GenBank/DDBJ databases">
        <authorList>
            <person name="Huff M."/>
        </authorList>
    </citation>
    <scope>NUCLEOTIDE SEQUENCE</scope>
</reference>
<evidence type="ECO:0000313" key="2">
    <source>
        <dbReference type="EMBL" id="CAI9769735.1"/>
    </source>
</evidence>
<proteinExistence type="predicted"/>
<evidence type="ECO:0000313" key="3">
    <source>
        <dbReference type="Proteomes" id="UP000834106"/>
    </source>
</evidence>
<evidence type="ECO:0000259" key="1">
    <source>
        <dbReference type="Pfam" id="PF25019"/>
    </source>
</evidence>
<dbReference type="SUPFAM" id="SSF52047">
    <property type="entry name" value="RNI-like"/>
    <property type="match status" value="2"/>
</dbReference>
<sequence>MPVGIGDLIKLRTLPKLVVSKVGGLGLKELRNLQHLQGTLAISELQNVTDIEDAKEACLRRKQELDELQLEWGKDINVPIDRSFEEEVLDMLRPHENLRNLKIEFYRGENFPSWVGDKLFCKLLSISLGSCSECTSLPPLGQLPKLKHLRIEGMRKVKHIGVEFCGLLAVPFQSLESLRFYDMPEWETWSRSADGEVSENQFPYLTQLTIFKCPKLTNVSPLKLPILHDLDLQECNNVVLRSFSNLNKLNYLKVESVTGLSHLPQELLQSTESLEVLECCNCRELLSLWENGVTVEHLVRLRRLVVADCSELVSLCEEGQQMPSNLEVLELFRCARLLSIPNMSNLRILREFIIKNCKRLVSFSENGVPPMLRRLEILSCNALESLPSSFSNLERLEIKDCSSLRTCFDGNFAITLKKLSIKNCNQLSEAMLPLNSEISLEELTISKWLNFSSLLRHVHSFAHLFELYLSDCNGLDSFPEQGLPPNLRTLSIEHCSNLKSLPMQIRNLASLVSLEIRTCRRLQNFPRYDFPPNLSSLRIWDSRKLKPLAKWGLHRLTSLREFSVCGGFQELEFLGDDDGLFPRSLTKFSIARFPKLTSLSKVLENLTSLQHLSIMNCTSLNVLPSENLLDKLWHLEISDCPPLKQRCLKDKGDYWNKIAGIPCVELDGTYIYRQSLG</sequence>